<name>A0AAD7MHB9_9AGAR</name>
<feature type="region of interest" description="Disordered" evidence="1">
    <location>
        <begin position="1"/>
        <end position="20"/>
    </location>
</feature>
<gene>
    <name evidence="2" type="ORF">B0H16DRAFT_1476104</name>
</gene>
<feature type="compositionally biased region" description="Pro residues" evidence="1">
    <location>
        <begin position="357"/>
        <end position="368"/>
    </location>
</feature>
<evidence type="ECO:0000256" key="1">
    <source>
        <dbReference type="SAM" id="MobiDB-lite"/>
    </source>
</evidence>
<feature type="compositionally biased region" description="Basic residues" evidence="1">
    <location>
        <begin position="325"/>
        <end position="338"/>
    </location>
</feature>
<feature type="compositionally biased region" description="Low complexity" evidence="1">
    <location>
        <begin position="453"/>
        <end position="469"/>
    </location>
</feature>
<evidence type="ECO:0000313" key="2">
    <source>
        <dbReference type="EMBL" id="KAJ7717390.1"/>
    </source>
</evidence>
<feature type="region of interest" description="Disordered" evidence="1">
    <location>
        <begin position="251"/>
        <end position="487"/>
    </location>
</feature>
<dbReference type="EMBL" id="JARKIB010000277">
    <property type="protein sequence ID" value="KAJ7717390.1"/>
    <property type="molecule type" value="Genomic_DNA"/>
</dbReference>
<dbReference type="Proteomes" id="UP001215598">
    <property type="component" value="Unassembled WGS sequence"/>
</dbReference>
<keyword evidence="3" id="KW-1185">Reference proteome</keyword>
<evidence type="ECO:0000313" key="3">
    <source>
        <dbReference type="Proteomes" id="UP001215598"/>
    </source>
</evidence>
<dbReference type="AlphaFoldDB" id="A0AAD7MHB9"/>
<reference evidence="2" key="1">
    <citation type="submission" date="2023-03" db="EMBL/GenBank/DDBJ databases">
        <title>Massive genome expansion in bonnet fungi (Mycena s.s.) driven by repeated elements and novel gene families across ecological guilds.</title>
        <authorList>
            <consortium name="Lawrence Berkeley National Laboratory"/>
            <person name="Harder C.B."/>
            <person name="Miyauchi S."/>
            <person name="Viragh M."/>
            <person name="Kuo A."/>
            <person name="Thoen E."/>
            <person name="Andreopoulos B."/>
            <person name="Lu D."/>
            <person name="Skrede I."/>
            <person name="Drula E."/>
            <person name="Henrissat B."/>
            <person name="Morin E."/>
            <person name="Kohler A."/>
            <person name="Barry K."/>
            <person name="LaButti K."/>
            <person name="Morin E."/>
            <person name="Salamov A."/>
            <person name="Lipzen A."/>
            <person name="Mereny Z."/>
            <person name="Hegedus B."/>
            <person name="Baldrian P."/>
            <person name="Stursova M."/>
            <person name="Weitz H."/>
            <person name="Taylor A."/>
            <person name="Grigoriev I.V."/>
            <person name="Nagy L.G."/>
            <person name="Martin F."/>
            <person name="Kauserud H."/>
        </authorList>
    </citation>
    <scope>NUCLEOTIDE SEQUENCE</scope>
    <source>
        <strain evidence="2">CBHHK182m</strain>
    </source>
</reference>
<comment type="caution">
    <text evidence="2">The sequence shown here is derived from an EMBL/GenBank/DDBJ whole genome shotgun (WGS) entry which is preliminary data.</text>
</comment>
<feature type="compositionally biased region" description="Basic and acidic residues" evidence="1">
    <location>
        <begin position="405"/>
        <end position="427"/>
    </location>
</feature>
<feature type="compositionally biased region" description="Basic and acidic residues" evidence="1">
    <location>
        <begin position="272"/>
        <end position="291"/>
    </location>
</feature>
<organism evidence="2 3">
    <name type="scientific">Mycena metata</name>
    <dbReference type="NCBI Taxonomy" id="1033252"/>
    <lineage>
        <taxon>Eukaryota</taxon>
        <taxon>Fungi</taxon>
        <taxon>Dikarya</taxon>
        <taxon>Basidiomycota</taxon>
        <taxon>Agaricomycotina</taxon>
        <taxon>Agaricomycetes</taxon>
        <taxon>Agaricomycetidae</taxon>
        <taxon>Agaricales</taxon>
        <taxon>Marasmiineae</taxon>
        <taxon>Mycenaceae</taxon>
        <taxon>Mycena</taxon>
    </lineage>
</organism>
<accession>A0AAD7MHB9</accession>
<sequence>MPHKPKNLRLSSPKVDELRRRRGLVVVPGKEQKSTPARARATPPPPLRQQLAHETHVWHMWNSVNMSGSALGEKGSSKNQSSCVYVKEAHDLDEHERKGFPRSPLNHSPTYTTHKLTKWVAGYQRYNSIRLLARYTWDETRKCSAMWCDANAMRSTCSCNFNRKQISTPHPYPTLKPPPRPDIQRLVLRMLPPGPSLVTLLDPAVPIRIPVPLLVAVLVRPRAGEVEVRCGGGGGGVGGEGVWWHLGARGRKIKSAKKGEKTPVGNARKKGGSKEGKAGMIQREGRNDRARNAKKPARAEPPQPNQASARANHAPDARSQNQNQRAHKPRAPPKKNPNKQREEKEKNSLPPSSTTPTPQPTQPTPSPPRMRLRTRTGVARVVSDHLAKSTKGVLNNKEKGKGRRSGLEGESRDGRNTREDTSGEARARASAVPTKERQRTNEPTPLPAPSTRPPSLRNNANSVNNANNAPQWVRGGKAGRKGRRRIQ</sequence>
<feature type="compositionally biased region" description="Basic residues" evidence="1">
    <location>
        <begin position="477"/>
        <end position="487"/>
    </location>
</feature>
<protein>
    <submittedName>
        <fullName evidence="2">Uncharacterized protein</fullName>
    </submittedName>
</protein>
<proteinExistence type="predicted"/>